<evidence type="ECO:0008006" key="6">
    <source>
        <dbReference type="Google" id="ProtNLM"/>
    </source>
</evidence>
<dbReference type="PANTHER" id="PTHR34980">
    <property type="entry name" value="INNER MEMBRANE PROTEIN-RELATED-RELATED"/>
    <property type="match status" value="1"/>
</dbReference>
<protein>
    <recommendedName>
        <fullName evidence="6">DUF805 domain-containing protein</fullName>
    </recommendedName>
</protein>
<dbReference type="InterPro" id="IPR008523">
    <property type="entry name" value="DUF805"/>
</dbReference>
<dbReference type="Proteomes" id="UP000078116">
    <property type="component" value="Unassembled WGS sequence"/>
</dbReference>
<dbReference type="EMBL" id="LXKA01000221">
    <property type="protein sequence ID" value="OAJ61184.1"/>
    <property type="molecule type" value="Genomic_DNA"/>
</dbReference>
<evidence type="ECO:0000313" key="2">
    <source>
        <dbReference type="EMBL" id="OAJ55002.1"/>
    </source>
</evidence>
<dbReference type="PANTHER" id="PTHR34980:SF3">
    <property type="entry name" value="BLR8105 PROTEIN"/>
    <property type="match status" value="1"/>
</dbReference>
<dbReference type="GO" id="GO:0005886">
    <property type="term" value="C:plasma membrane"/>
    <property type="evidence" value="ECO:0007669"/>
    <property type="project" value="TreeGrafter"/>
</dbReference>
<reference evidence="4 5" key="1">
    <citation type="submission" date="2016-04" db="EMBL/GenBank/DDBJ databases">
        <title>Reclassification of Paraburkholderia panaciterrae (Farh et al. 2015) Dobritsa &amp; Samadpour 2016 as a later homotypic synonym of Paraburkholderia ginsengiterrae (Farh et al. 2015) Dobritsa &amp; Samadpour 2016.</title>
        <authorList>
            <person name="Dobritsa A.P."/>
            <person name="Kutumbaka K."/>
            <person name="Samadpour M."/>
        </authorList>
    </citation>
    <scope>NUCLEOTIDE SEQUENCE [LARGE SCALE GENOMIC DNA]</scope>
    <source>
        <strain evidence="3 5">DCY85</strain>
        <strain evidence="2 4">DCY85-1</strain>
    </source>
</reference>
<keyword evidence="4" id="KW-1185">Reference proteome</keyword>
<dbReference type="STRING" id="1462993.A6V36_09265"/>
<feature type="transmembrane region" description="Helical" evidence="1">
    <location>
        <begin position="75"/>
        <end position="96"/>
    </location>
</feature>
<evidence type="ECO:0000313" key="5">
    <source>
        <dbReference type="Proteomes" id="UP000078116"/>
    </source>
</evidence>
<dbReference type="Proteomes" id="UP000077961">
    <property type="component" value="Unassembled WGS sequence"/>
</dbReference>
<evidence type="ECO:0000256" key="1">
    <source>
        <dbReference type="SAM" id="Phobius"/>
    </source>
</evidence>
<keyword evidence="1" id="KW-1133">Transmembrane helix</keyword>
<dbReference type="OrthoDB" id="9812349at2"/>
<feature type="transmembrane region" description="Helical" evidence="1">
    <location>
        <begin position="25"/>
        <end position="44"/>
    </location>
</feature>
<gene>
    <name evidence="2" type="ORF">A6V36_09265</name>
    <name evidence="3" type="ORF">A6V37_03595</name>
</gene>
<dbReference type="Pfam" id="PF05656">
    <property type="entry name" value="DUF805"/>
    <property type="match status" value="1"/>
</dbReference>
<keyword evidence="1" id="KW-0812">Transmembrane</keyword>
<accession>A0A1A9N9A0</accession>
<evidence type="ECO:0000313" key="3">
    <source>
        <dbReference type="EMBL" id="OAJ61184.1"/>
    </source>
</evidence>
<dbReference type="AlphaFoldDB" id="A0A1A9N9A0"/>
<keyword evidence="1" id="KW-0472">Membrane</keyword>
<evidence type="ECO:0000313" key="4">
    <source>
        <dbReference type="Proteomes" id="UP000077961"/>
    </source>
</evidence>
<comment type="caution">
    <text evidence="3">The sequence shown here is derived from an EMBL/GenBank/DDBJ whole genome shotgun (WGS) entry which is preliminary data.</text>
</comment>
<proteinExistence type="predicted"/>
<organism evidence="3 5">
    <name type="scientific">Paraburkholderia ginsengiterrae</name>
    <dbReference type="NCBI Taxonomy" id="1462993"/>
    <lineage>
        <taxon>Bacteria</taxon>
        <taxon>Pseudomonadati</taxon>
        <taxon>Pseudomonadota</taxon>
        <taxon>Betaproteobacteria</taxon>
        <taxon>Burkholderiales</taxon>
        <taxon>Burkholderiaceae</taxon>
        <taxon>Paraburkholderia</taxon>
    </lineage>
</organism>
<dbReference type="EMBL" id="LXJZ01000198">
    <property type="protein sequence ID" value="OAJ55002.1"/>
    <property type="molecule type" value="Genomic_DNA"/>
</dbReference>
<name>A0A1A9N9A0_9BURK</name>
<sequence>MLLTTLAPAFFTSRGRITRGEWLTRIVIAALVCAAFGELAAAWFGETGAAFFALVFLWSASALGTQRLHDIGRGGWSLLSAVIPVFGPIWVLMHLLRRGVEHENRFGPDPAARSDYLKVDISE</sequence>
<dbReference type="RefSeq" id="WP_064270550.1">
    <property type="nucleotide sequence ID" value="NZ_LXJZ01000198.1"/>
</dbReference>